<dbReference type="GO" id="GO:0042802">
    <property type="term" value="F:identical protein binding"/>
    <property type="evidence" value="ECO:0007669"/>
    <property type="project" value="TreeGrafter"/>
</dbReference>
<dbReference type="InterPro" id="IPR015424">
    <property type="entry name" value="PyrdxlP-dep_Trfase"/>
</dbReference>
<gene>
    <name evidence="6" type="ORF">HMPREF1705_03591</name>
</gene>
<evidence type="ECO:0000256" key="2">
    <source>
        <dbReference type="ARBA" id="ARBA00022576"/>
    </source>
</evidence>
<name>A0A0T5XD70_9BACT</name>
<comment type="similarity">
    <text evidence="5">Belongs to the class-III pyridoxal-phosphate-dependent aminotransferase family.</text>
</comment>
<keyword evidence="3 6" id="KW-0808">Transferase</keyword>
<dbReference type="PANTHER" id="PTHR11986">
    <property type="entry name" value="AMINOTRANSFERASE CLASS III"/>
    <property type="match status" value="1"/>
</dbReference>
<dbReference type="Proteomes" id="UP000005273">
    <property type="component" value="Unassembled WGS sequence"/>
</dbReference>
<dbReference type="AlphaFoldDB" id="A0A0T5XD70"/>
<dbReference type="STRING" id="592015.HMPREF1705_03591"/>
<dbReference type="eggNOG" id="COG4992">
    <property type="taxonomic scope" value="Bacteria"/>
</dbReference>
<dbReference type="InterPro" id="IPR005814">
    <property type="entry name" value="Aminotrans_3"/>
</dbReference>
<dbReference type="EMBL" id="ACJX03000001">
    <property type="protein sequence ID" value="KRT36315.1"/>
    <property type="molecule type" value="Genomic_DNA"/>
</dbReference>
<evidence type="ECO:0000256" key="1">
    <source>
        <dbReference type="ARBA" id="ARBA00001933"/>
    </source>
</evidence>
<comment type="cofactor">
    <cofactor evidence="1">
        <name>pyridoxal 5'-phosphate</name>
        <dbReference type="ChEBI" id="CHEBI:597326"/>
    </cofactor>
</comment>
<dbReference type="GO" id="GO:0030170">
    <property type="term" value="F:pyridoxal phosphate binding"/>
    <property type="evidence" value="ECO:0007669"/>
    <property type="project" value="InterPro"/>
</dbReference>
<dbReference type="Gene3D" id="3.40.640.10">
    <property type="entry name" value="Type I PLP-dependent aspartate aminotransferase-like (Major domain)"/>
    <property type="match status" value="1"/>
</dbReference>
<dbReference type="InterPro" id="IPR015422">
    <property type="entry name" value="PyrdxlP-dep_Trfase_small"/>
</dbReference>
<reference evidence="7" key="1">
    <citation type="submission" date="2012-09" db="EMBL/GenBank/DDBJ databases">
        <authorList>
            <person name="Weinstock G."/>
            <person name="Sodergren E."/>
            <person name="Clifton S."/>
            <person name="Fulton L."/>
            <person name="Fulton B."/>
            <person name="Courtney L."/>
            <person name="Fronick C."/>
            <person name="Harrison M."/>
            <person name="Strong C."/>
            <person name="Farmer C."/>
            <person name="Delehaunty K."/>
            <person name="Markovic C."/>
            <person name="Hall O."/>
            <person name="Minx P."/>
            <person name="Tomlinson C."/>
            <person name="Mitreva M."/>
            <person name="Nelson J."/>
            <person name="Hou S."/>
            <person name="Wollam A."/>
            <person name="Pepin K.H."/>
            <person name="Johnson M."/>
            <person name="Bhonagiri V."/>
            <person name="Nash W.E."/>
            <person name="Suruliraj S."/>
            <person name="Warren W."/>
            <person name="Chinwalla A."/>
            <person name="Mardis E.R."/>
            <person name="Wilson R.K."/>
        </authorList>
    </citation>
    <scope>NUCLEOTIDE SEQUENCE [LARGE SCALE GENOMIC DNA]</scope>
    <source>
        <strain evidence="7">OS1</strain>
    </source>
</reference>
<evidence type="ECO:0000256" key="3">
    <source>
        <dbReference type="ARBA" id="ARBA00022679"/>
    </source>
</evidence>
<evidence type="ECO:0000313" key="6">
    <source>
        <dbReference type="EMBL" id="KRT36315.1"/>
    </source>
</evidence>
<sequence>MSELYGSRGITLTYGNGAIIRDKEGKEYIDFYCGSGAALFGHCHPYLVKTLKEASEMPWTVGIGMGSDTRNKFMESLKQIFPDRECFFCNSGSEAVEAALKLVTFLNSNRKKILALRRSFHGRTLGALSLTFNPLYRNPWTHVLLPVTHLEPEELPSRVDEDTVAVFVEPVRGEGGVYPLEEEIGKKIKEACKLHGALLVSDEVQCGWGRCGDYSVSEKCGLDPDIICLAKGVSGGFPVGMMLWKEKLGGFPPSGHSSTYGGNPLAMALGLATISLLQDEGYMQRGVELGDYFRGLLQKISSPLIREVRGRGLLNGVELSVKSIPLVKELQDRGVLALPAGPFVVRFLSPLTSTTEHFEKTADIFKAVLEEKEKGDVC</sequence>
<dbReference type="OrthoDB" id="1906at2"/>
<dbReference type="FunFam" id="3.40.640.10:FF:000004">
    <property type="entry name" value="Acetylornithine aminotransferase"/>
    <property type="match status" value="1"/>
</dbReference>
<dbReference type="InterPro" id="IPR050103">
    <property type="entry name" value="Class-III_PLP-dep_AT"/>
</dbReference>
<proteinExistence type="inferred from homology"/>
<dbReference type="Gene3D" id="3.90.1150.10">
    <property type="entry name" value="Aspartate Aminotransferase, domain 1"/>
    <property type="match status" value="1"/>
</dbReference>
<dbReference type="GO" id="GO:0008483">
    <property type="term" value="F:transaminase activity"/>
    <property type="evidence" value="ECO:0007669"/>
    <property type="project" value="UniProtKB-KW"/>
</dbReference>
<accession>A0A0T5XD70</accession>
<dbReference type="SUPFAM" id="SSF53383">
    <property type="entry name" value="PLP-dependent transferases"/>
    <property type="match status" value="1"/>
</dbReference>
<evidence type="ECO:0000256" key="4">
    <source>
        <dbReference type="ARBA" id="ARBA00022898"/>
    </source>
</evidence>
<dbReference type="RefSeq" id="WP_057940975.1">
    <property type="nucleotide sequence ID" value="NZ_ACJX03000001.1"/>
</dbReference>
<dbReference type="PANTHER" id="PTHR11986:SF79">
    <property type="entry name" value="ACETYLORNITHINE AMINOTRANSFERASE, MITOCHONDRIAL"/>
    <property type="match status" value="1"/>
</dbReference>
<dbReference type="Pfam" id="PF00202">
    <property type="entry name" value="Aminotran_3"/>
    <property type="match status" value="1"/>
</dbReference>
<keyword evidence="4 5" id="KW-0663">Pyridoxal phosphate</keyword>
<keyword evidence="7" id="KW-1185">Reference proteome</keyword>
<dbReference type="CDD" id="cd00610">
    <property type="entry name" value="OAT_like"/>
    <property type="match status" value="1"/>
</dbReference>
<comment type="caution">
    <text evidence="6">The sequence shown here is derived from an EMBL/GenBank/DDBJ whole genome shotgun (WGS) entry which is preliminary data.</text>
</comment>
<organism evidence="6 7">
    <name type="scientific">Acetomicrobium hydrogeniformans ATCC BAA-1850</name>
    <dbReference type="NCBI Taxonomy" id="592015"/>
    <lineage>
        <taxon>Bacteria</taxon>
        <taxon>Thermotogati</taxon>
        <taxon>Synergistota</taxon>
        <taxon>Synergistia</taxon>
        <taxon>Synergistales</taxon>
        <taxon>Acetomicrobiaceae</taxon>
        <taxon>Acetomicrobium</taxon>
    </lineage>
</organism>
<evidence type="ECO:0000256" key="5">
    <source>
        <dbReference type="RuleBase" id="RU003560"/>
    </source>
</evidence>
<dbReference type="PIRSF" id="PIRSF000521">
    <property type="entry name" value="Transaminase_4ab_Lys_Orn"/>
    <property type="match status" value="1"/>
</dbReference>
<evidence type="ECO:0000313" key="7">
    <source>
        <dbReference type="Proteomes" id="UP000005273"/>
    </source>
</evidence>
<keyword evidence="2 6" id="KW-0032">Aminotransferase</keyword>
<protein>
    <submittedName>
        <fullName evidence="6">Aminotransferase, class III</fullName>
    </submittedName>
</protein>
<dbReference type="InterPro" id="IPR015421">
    <property type="entry name" value="PyrdxlP-dep_Trfase_major"/>
</dbReference>